<keyword evidence="1" id="KW-0812">Transmembrane</keyword>
<keyword evidence="1" id="KW-0472">Membrane</keyword>
<name>A0A6G3XTR5_9ACTN</name>
<comment type="caution">
    <text evidence="2">The sequence shown here is derived from an EMBL/GenBank/DDBJ whole genome shotgun (WGS) entry which is preliminary data.</text>
</comment>
<keyword evidence="2" id="KW-0808">Transferase</keyword>
<feature type="transmembrane region" description="Helical" evidence="1">
    <location>
        <begin position="14"/>
        <end position="34"/>
    </location>
</feature>
<sequence length="79" mass="7642">FCAVPAGLLAGPSAGWRAALPMTVAVLGALAVASLHTRDRLITVAATAVAVSSALGTLFGDPPTLATATGVATLVEITG</sequence>
<dbReference type="GO" id="GO:0016301">
    <property type="term" value="F:kinase activity"/>
    <property type="evidence" value="ECO:0007669"/>
    <property type="project" value="UniProtKB-KW"/>
</dbReference>
<feature type="transmembrane region" description="Helical" evidence="1">
    <location>
        <begin position="41"/>
        <end position="59"/>
    </location>
</feature>
<keyword evidence="2" id="KW-0418">Kinase</keyword>
<dbReference type="EMBL" id="JAAGMN010008934">
    <property type="protein sequence ID" value="NEE20982.1"/>
    <property type="molecule type" value="Genomic_DNA"/>
</dbReference>
<feature type="non-terminal residue" evidence="2">
    <location>
        <position position="79"/>
    </location>
</feature>
<gene>
    <name evidence="2" type="ORF">G3M58_82795</name>
</gene>
<proteinExistence type="predicted"/>
<protein>
    <submittedName>
        <fullName evidence="2">Two-component sensor histidine kinase</fullName>
    </submittedName>
</protein>
<evidence type="ECO:0000256" key="1">
    <source>
        <dbReference type="SAM" id="Phobius"/>
    </source>
</evidence>
<accession>A0A6G3XTR5</accession>
<evidence type="ECO:0000313" key="2">
    <source>
        <dbReference type="EMBL" id="NEE20982.1"/>
    </source>
</evidence>
<organism evidence="2">
    <name type="scientific">Streptomyces sp. SID7499</name>
    <dbReference type="NCBI Taxonomy" id="2706086"/>
    <lineage>
        <taxon>Bacteria</taxon>
        <taxon>Bacillati</taxon>
        <taxon>Actinomycetota</taxon>
        <taxon>Actinomycetes</taxon>
        <taxon>Kitasatosporales</taxon>
        <taxon>Streptomycetaceae</taxon>
        <taxon>Streptomyces</taxon>
    </lineage>
</organism>
<reference evidence="2" key="1">
    <citation type="submission" date="2020-01" db="EMBL/GenBank/DDBJ databases">
        <title>Insect and environment-associated Actinomycetes.</title>
        <authorList>
            <person name="Currrie C."/>
            <person name="Chevrette M."/>
            <person name="Carlson C."/>
            <person name="Stubbendieck R."/>
            <person name="Wendt-Pienkowski E."/>
        </authorList>
    </citation>
    <scope>NUCLEOTIDE SEQUENCE</scope>
    <source>
        <strain evidence="2">SID7499</strain>
    </source>
</reference>
<feature type="non-terminal residue" evidence="2">
    <location>
        <position position="1"/>
    </location>
</feature>
<dbReference type="AlphaFoldDB" id="A0A6G3XTR5"/>
<keyword evidence="1" id="KW-1133">Transmembrane helix</keyword>